<dbReference type="GO" id="GO:0004386">
    <property type="term" value="F:helicase activity"/>
    <property type="evidence" value="ECO:0007669"/>
    <property type="project" value="UniProtKB-KW"/>
</dbReference>
<dbReference type="Pfam" id="PF18019">
    <property type="entry name" value="Cas3_HD"/>
    <property type="match status" value="1"/>
</dbReference>
<keyword evidence="3" id="KW-0479">Metal-binding</keyword>
<dbReference type="SUPFAM" id="SSF109604">
    <property type="entry name" value="HD-domain/PDEase-like"/>
    <property type="match status" value="1"/>
</dbReference>
<keyword evidence="5" id="KW-0378">Hydrolase</keyword>
<dbReference type="Pfam" id="PF00270">
    <property type="entry name" value="DEAD"/>
    <property type="match status" value="1"/>
</dbReference>
<dbReference type="PROSITE" id="PS51643">
    <property type="entry name" value="HD_CAS3"/>
    <property type="match status" value="1"/>
</dbReference>
<evidence type="ECO:0000313" key="12">
    <source>
        <dbReference type="EMBL" id="RCK79051.1"/>
    </source>
</evidence>
<dbReference type="Pfam" id="PF22590">
    <property type="entry name" value="Cas3-like_C_2"/>
    <property type="match status" value="1"/>
</dbReference>
<keyword evidence="7" id="KW-0067">ATP-binding</keyword>
<keyword evidence="4" id="KW-0547">Nucleotide-binding</keyword>
<evidence type="ECO:0000256" key="8">
    <source>
        <dbReference type="ARBA" id="ARBA00023118"/>
    </source>
</evidence>
<dbReference type="InterPro" id="IPR014001">
    <property type="entry name" value="Helicase_ATP-bd"/>
</dbReference>
<evidence type="ECO:0000256" key="4">
    <source>
        <dbReference type="ARBA" id="ARBA00022741"/>
    </source>
</evidence>
<dbReference type="InterPro" id="IPR038257">
    <property type="entry name" value="CRISPR-assoc_Cas3_HD_sf"/>
</dbReference>
<dbReference type="AlphaFoldDB" id="A0A367ZNW5"/>
<evidence type="ECO:0000256" key="1">
    <source>
        <dbReference type="ARBA" id="ARBA00006847"/>
    </source>
</evidence>
<keyword evidence="6" id="KW-0347">Helicase</keyword>
<dbReference type="GO" id="GO:0016787">
    <property type="term" value="F:hydrolase activity"/>
    <property type="evidence" value="ECO:0007669"/>
    <property type="project" value="UniProtKB-KW"/>
</dbReference>
<dbReference type="Proteomes" id="UP000252355">
    <property type="component" value="Unassembled WGS sequence"/>
</dbReference>
<keyword evidence="8" id="KW-0051">Antiviral defense</keyword>
<protein>
    <submittedName>
        <fullName evidence="12">CRISPR-associated helicase Cas3</fullName>
    </submittedName>
</protein>
<dbReference type="GO" id="GO:0051607">
    <property type="term" value="P:defense response to virus"/>
    <property type="evidence" value="ECO:0007669"/>
    <property type="project" value="UniProtKB-KW"/>
</dbReference>
<evidence type="ECO:0000256" key="5">
    <source>
        <dbReference type="ARBA" id="ARBA00022801"/>
    </source>
</evidence>
<dbReference type="GO" id="GO:0003676">
    <property type="term" value="F:nucleic acid binding"/>
    <property type="evidence" value="ECO:0007669"/>
    <property type="project" value="InterPro"/>
</dbReference>
<dbReference type="GO" id="GO:0046872">
    <property type="term" value="F:metal ion binding"/>
    <property type="evidence" value="ECO:0007669"/>
    <property type="project" value="UniProtKB-KW"/>
</dbReference>
<dbReference type="CDD" id="cd09641">
    <property type="entry name" value="Cas3''_I"/>
    <property type="match status" value="1"/>
</dbReference>
<dbReference type="InterPro" id="IPR011545">
    <property type="entry name" value="DEAD/DEAH_box_helicase_dom"/>
</dbReference>
<feature type="domain" description="HD Cas3-type" evidence="11">
    <location>
        <begin position="15"/>
        <end position="199"/>
    </location>
</feature>
<evidence type="ECO:0000256" key="3">
    <source>
        <dbReference type="ARBA" id="ARBA00022723"/>
    </source>
</evidence>
<dbReference type="CDD" id="cd17930">
    <property type="entry name" value="DEXHc_cas3"/>
    <property type="match status" value="1"/>
</dbReference>
<dbReference type="NCBIfam" id="TIGR01596">
    <property type="entry name" value="cas3_HD"/>
    <property type="match status" value="1"/>
</dbReference>
<dbReference type="EMBL" id="QOQW01000016">
    <property type="protein sequence ID" value="RCK79051.1"/>
    <property type="molecule type" value="Genomic_DNA"/>
</dbReference>
<reference evidence="12 13" key="1">
    <citation type="submission" date="2018-05" db="EMBL/GenBank/DDBJ databases">
        <title>A metagenomic window into the 2 km-deep terrestrial subsurface aquifer revealed taxonomically and functionally diverse microbial community comprising novel uncultured bacterial lineages.</title>
        <authorList>
            <person name="Kadnikov V.V."/>
            <person name="Mardanov A.V."/>
            <person name="Beletsky A.V."/>
            <person name="Banks D."/>
            <person name="Pimenov N.V."/>
            <person name="Frank Y.A."/>
            <person name="Karnachuk O.V."/>
            <person name="Ravin N.V."/>
        </authorList>
    </citation>
    <scope>NUCLEOTIDE SEQUENCE [LARGE SCALE GENOMIC DNA]</scope>
    <source>
        <strain evidence="12">BY5</strain>
    </source>
</reference>
<dbReference type="InterPro" id="IPR006483">
    <property type="entry name" value="CRISPR-assoc_Cas3_HD"/>
</dbReference>
<evidence type="ECO:0000256" key="7">
    <source>
        <dbReference type="ARBA" id="ARBA00022840"/>
    </source>
</evidence>
<dbReference type="Gene3D" id="1.10.3210.30">
    <property type="match status" value="1"/>
</dbReference>
<comment type="similarity">
    <text evidence="1">In the N-terminal section; belongs to the CRISPR-associated nuclease Cas3-HD family.</text>
</comment>
<dbReference type="SUPFAM" id="SSF52540">
    <property type="entry name" value="P-loop containing nucleoside triphosphate hydrolases"/>
    <property type="match status" value="1"/>
</dbReference>
<dbReference type="PROSITE" id="PS51192">
    <property type="entry name" value="HELICASE_ATP_BIND_1"/>
    <property type="match status" value="1"/>
</dbReference>
<dbReference type="Gene3D" id="3.40.50.300">
    <property type="entry name" value="P-loop containing nucleotide triphosphate hydrolases"/>
    <property type="match status" value="2"/>
</dbReference>
<accession>A0A367ZNW5</accession>
<evidence type="ECO:0000256" key="6">
    <source>
        <dbReference type="ARBA" id="ARBA00022806"/>
    </source>
</evidence>
<gene>
    <name evidence="12" type="ORF">OZSIB_0393</name>
</gene>
<feature type="region of interest" description="Disordered" evidence="9">
    <location>
        <begin position="73"/>
        <end position="92"/>
    </location>
</feature>
<comment type="caution">
    <text evidence="12">The sequence shown here is derived from an EMBL/GenBank/DDBJ whole genome shotgun (WGS) entry which is preliminary data.</text>
</comment>
<dbReference type="InterPro" id="IPR027417">
    <property type="entry name" value="P-loop_NTPase"/>
</dbReference>
<evidence type="ECO:0000313" key="13">
    <source>
        <dbReference type="Proteomes" id="UP000252355"/>
    </source>
</evidence>
<dbReference type="GO" id="GO:0005524">
    <property type="term" value="F:ATP binding"/>
    <property type="evidence" value="ECO:0007669"/>
    <property type="project" value="UniProtKB-KW"/>
</dbReference>
<evidence type="ECO:0000259" key="10">
    <source>
        <dbReference type="PROSITE" id="PS51192"/>
    </source>
</evidence>
<evidence type="ECO:0000256" key="9">
    <source>
        <dbReference type="SAM" id="MobiDB-lite"/>
    </source>
</evidence>
<dbReference type="SMART" id="SM00487">
    <property type="entry name" value="DEXDc"/>
    <property type="match status" value="1"/>
</dbReference>
<dbReference type="InterPro" id="IPR054712">
    <property type="entry name" value="Cas3-like_dom"/>
</dbReference>
<sequence length="756" mass="84122">MVTHSIYAHSLNNVSPDRWHRLNDHLNGVAELAGEFASAFDSADWARAAGLLHDLGKAHPAFQAYLRRVNGLDASDRDDGEAPTTGSRINHSGAGAVQADRLWNTPATSLIGRVLAYLVAGHHAGLPDWYGGCDALPQRLRDEATIFEEISAVVAPFLENLPRRLSFPASAMACRGAEAIAFHSWVRMLFSCLVDADFLDTEGFMNPAQRALRHNLSDLKSLKRSFDAALSDFLARLSARPESEGVSPINRVRAAILEACRRAARRPPGFFRLAVPTGGGKTLSGTAFALDHAVYHGLRRIIYVIPYTSIIEQTAQVLRGFLGEANVVEHHSNVLLEGHPVRPELALAAENWDAPVIVTTNVQFFESLYAASPSRCRKLHNLVRSVIILDEAQLLPPRWLVPCVEALNRLVKDYHATVVFSTATQPPLPGLESQTQAIIEDESTLYENLRRADIQFPASLEPLPDWQPLVDRLQQHPQVLCIVNRRRDCYELYQQLSQIHPEGTIHLSALMCGAHRSQVIAQIRAALAEGRPVRVISTQLVEAGVDLDFPVVYRALAGLDSIQQAAGRCNREGRLPGRGQVRVFVPPTASPPGLLRKGEDATRELLSDPAFSPDDPQIMTRFFARWYDRANDLGQSWWHEHLVKNVNDRQVPGAVQFRAAAREFRLIDQDTVPIIVQYDGSHGLLERLRYGGPSRECLRALQRYVVNVHPQTARQLQEQGLVGEAIRGMLMQVDSTLYDSNIGLNIWRQPTKQMIW</sequence>
<name>A0A367ZNW5_9BACT</name>
<evidence type="ECO:0000259" key="11">
    <source>
        <dbReference type="PROSITE" id="PS51643"/>
    </source>
</evidence>
<comment type="similarity">
    <text evidence="2">In the central section; belongs to the CRISPR-associated helicase Cas3 family.</text>
</comment>
<organism evidence="12 13">
    <name type="scientific">Candidatus Ozemobacter sibiricus</name>
    <dbReference type="NCBI Taxonomy" id="2268124"/>
    <lineage>
        <taxon>Bacteria</taxon>
        <taxon>Candidatus Ozemobacteria</taxon>
        <taxon>Candidatus Ozemobacterales</taxon>
        <taxon>Candidatus Ozemobacteraceae</taxon>
        <taxon>Candidatus Ozemobacter</taxon>
    </lineage>
</organism>
<proteinExistence type="inferred from homology"/>
<feature type="domain" description="Helicase ATP-binding" evidence="10">
    <location>
        <begin position="262"/>
        <end position="443"/>
    </location>
</feature>
<evidence type="ECO:0000256" key="2">
    <source>
        <dbReference type="ARBA" id="ARBA00009046"/>
    </source>
</evidence>